<dbReference type="InterPro" id="IPR001845">
    <property type="entry name" value="HTH_ArsR_DNA-bd_dom"/>
</dbReference>
<dbReference type="NCBIfam" id="NF033788">
    <property type="entry name" value="HTH_metalloreg"/>
    <property type="match status" value="1"/>
</dbReference>
<protein>
    <submittedName>
        <fullName evidence="5">ArsR/SmtB family transcription factor</fullName>
    </submittedName>
</protein>
<dbReference type="Proteomes" id="UP001596058">
    <property type="component" value="Unassembled WGS sequence"/>
</dbReference>
<keyword evidence="2" id="KW-0238">DNA-binding</keyword>
<accession>A0ABW1C9T8</accession>
<evidence type="ECO:0000256" key="1">
    <source>
        <dbReference type="ARBA" id="ARBA00023015"/>
    </source>
</evidence>
<dbReference type="Pfam" id="PF01022">
    <property type="entry name" value="HTH_5"/>
    <property type="match status" value="1"/>
</dbReference>
<keyword evidence="6" id="KW-1185">Reference proteome</keyword>
<proteinExistence type="predicted"/>
<dbReference type="PRINTS" id="PR00778">
    <property type="entry name" value="HTHARSR"/>
</dbReference>
<feature type="domain" description="HTH arsR-type" evidence="4">
    <location>
        <begin position="15"/>
        <end position="108"/>
    </location>
</feature>
<evidence type="ECO:0000256" key="3">
    <source>
        <dbReference type="ARBA" id="ARBA00023163"/>
    </source>
</evidence>
<reference evidence="6" key="1">
    <citation type="journal article" date="2019" name="Int. J. Syst. Evol. Microbiol.">
        <title>The Global Catalogue of Microorganisms (GCM) 10K type strain sequencing project: providing services to taxonomists for standard genome sequencing and annotation.</title>
        <authorList>
            <consortium name="The Broad Institute Genomics Platform"/>
            <consortium name="The Broad Institute Genome Sequencing Center for Infectious Disease"/>
            <person name="Wu L."/>
            <person name="Ma J."/>
        </authorList>
    </citation>
    <scope>NUCLEOTIDE SEQUENCE [LARGE SCALE GENOMIC DNA]</scope>
    <source>
        <strain evidence="6">CCUG 53903</strain>
    </source>
</reference>
<comment type="caution">
    <text evidence="5">The sequence shown here is derived from an EMBL/GenBank/DDBJ whole genome shotgun (WGS) entry which is preliminary data.</text>
</comment>
<organism evidence="5 6">
    <name type="scientific">Nonomuraea insulae</name>
    <dbReference type="NCBI Taxonomy" id="1616787"/>
    <lineage>
        <taxon>Bacteria</taxon>
        <taxon>Bacillati</taxon>
        <taxon>Actinomycetota</taxon>
        <taxon>Actinomycetes</taxon>
        <taxon>Streptosporangiales</taxon>
        <taxon>Streptosporangiaceae</taxon>
        <taxon>Nonomuraea</taxon>
    </lineage>
</organism>
<dbReference type="PANTHER" id="PTHR43132:SF2">
    <property type="entry name" value="ARSENICAL RESISTANCE OPERON REPRESSOR ARSR-RELATED"/>
    <property type="match status" value="1"/>
</dbReference>
<dbReference type="EMBL" id="JBHSPA010000003">
    <property type="protein sequence ID" value="MFC5822470.1"/>
    <property type="molecule type" value="Genomic_DNA"/>
</dbReference>
<dbReference type="PANTHER" id="PTHR43132">
    <property type="entry name" value="ARSENICAL RESISTANCE OPERON REPRESSOR ARSR-RELATED"/>
    <property type="match status" value="1"/>
</dbReference>
<dbReference type="SUPFAM" id="SSF46785">
    <property type="entry name" value="Winged helix' DNA-binding domain"/>
    <property type="match status" value="1"/>
</dbReference>
<dbReference type="CDD" id="cd00090">
    <property type="entry name" value="HTH_ARSR"/>
    <property type="match status" value="1"/>
</dbReference>
<sequence>MAIDPEGGRCVSADIAAGISPAAALFHSLADETRLRIVRRLARGEARVVDLTGELGLAQSTVSKHLACLRDCDLIDFRAEGRQSFYSLTRPELMDLLASAELLLAATGHAVTLCPDSGTQPATAADGPSELDHDLARLHEQTGDHITGEAVS</sequence>
<dbReference type="InterPro" id="IPR011991">
    <property type="entry name" value="ArsR-like_HTH"/>
</dbReference>
<dbReference type="InterPro" id="IPR036390">
    <property type="entry name" value="WH_DNA-bd_sf"/>
</dbReference>
<dbReference type="InterPro" id="IPR051011">
    <property type="entry name" value="Metal_resp_trans_reg"/>
</dbReference>
<gene>
    <name evidence="5" type="ORF">ACFPZ3_01250</name>
</gene>
<name>A0ABW1C9T8_9ACTN</name>
<keyword evidence="3" id="KW-0804">Transcription</keyword>
<dbReference type="PROSITE" id="PS50987">
    <property type="entry name" value="HTH_ARSR_2"/>
    <property type="match status" value="1"/>
</dbReference>
<keyword evidence="1" id="KW-0805">Transcription regulation</keyword>
<dbReference type="Gene3D" id="1.10.10.10">
    <property type="entry name" value="Winged helix-like DNA-binding domain superfamily/Winged helix DNA-binding domain"/>
    <property type="match status" value="1"/>
</dbReference>
<dbReference type="RefSeq" id="WP_379512023.1">
    <property type="nucleotide sequence ID" value="NZ_JBHSPA010000003.1"/>
</dbReference>
<evidence type="ECO:0000259" key="4">
    <source>
        <dbReference type="PROSITE" id="PS50987"/>
    </source>
</evidence>
<evidence type="ECO:0000256" key="2">
    <source>
        <dbReference type="ARBA" id="ARBA00023125"/>
    </source>
</evidence>
<evidence type="ECO:0000313" key="5">
    <source>
        <dbReference type="EMBL" id="MFC5822470.1"/>
    </source>
</evidence>
<evidence type="ECO:0000313" key="6">
    <source>
        <dbReference type="Proteomes" id="UP001596058"/>
    </source>
</evidence>
<dbReference type="SMART" id="SM00418">
    <property type="entry name" value="HTH_ARSR"/>
    <property type="match status" value="1"/>
</dbReference>
<dbReference type="InterPro" id="IPR036388">
    <property type="entry name" value="WH-like_DNA-bd_sf"/>
</dbReference>